<reference evidence="2 3" key="1">
    <citation type="journal article" date="2010" name="Stand. Genomic Sci.">
        <title>Complete genome sequence of Meiothermus silvanus type strain (VI-R2).</title>
        <authorList>
            <person name="Sikorski J."/>
            <person name="Tindall B.J."/>
            <person name="Lowry S."/>
            <person name="Lucas S."/>
            <person name="Nolan M."/>
            <person name="Copeland A."/>
            <person name="Glavina Del Rio T."/>
            <person name="Tice H."/>
            <person name="Cheng J.F."/>
            <person name="Han C."/>
            <person name="Pitluck S."/>
            <person name="Liolios K."/>
            <person name="Ivanova N."/>
            <person name="Mavromatis K."/>
            <person name="Mikhailova N."/>
            <person name="Pati A."/>
            <person name="Goodwin L."/>
            <person name="Chen A."/>
            <person name="Palaniappan K."/>
            <person name="Land M."/>
            <person name="Hauser L."/>
            <person name="Chang Y.J."/>
            <person name="Jeffries C.D."/>
            <person name="Rohde M."/>
            <person name="Goker M."/>
            <person name="Woyke T."/>
            <person name="Bristow J."/>
            <person name="Eisen J.A."/>
            <person name="Markowitz V."/>
            <person name="Hugenholtz P."/>
            <person name="Kyrpides N.C."/>
            <person name="Klenk H.P."/>
            <person name="Lapidus A."/>
        </authorList>
    </citation>
    <scope>NUCLEOTIDE SEQUENCE [LARGE SCALE GENOMIC DNA]</scope>
    <source>
        <strain evidence="3">ATCC 700542 / DSM 9946 / VI-R2</strain>
    </source>
</reference>
<dbReference type="RefSeq" id="WP_013159330.1">
    <property type="nucleotide sequence ID" value="NC_014212.1"/>
</dbReference>
<dbReference type="Proteomes" id="UP000001916">
    <property type="component" value="Chromosome"/>
</dbReference>
<sequence length="138" mass="14048">MKRQLIAGLVGMLALVMAGCGGAGGGNVGQDIISGKVSRAGGSVAGTLVAACDVNDLCNQQDPAADGSYKLSGLRSGQSYAIIAIQFVDPDNNPDFVGIYSADGKNITPVTPPKSNVNFALQAVTAGSLEVKPQFLHR</sequence>
<dbReference type="KEGG" id="msv:Mesil_2959"/>
<evidence type="ECO:0008006" key="4">
    <source>
        <dbReference type="Google" id="ProtNLM"/>
    </source>
</evidence>
<feature type="signal peptide" evidence="1">
    <location>
        <begin position="1"/>
        <end position="23"/>
    </location>
</feature>
<dbReference type="OrthoDB" id="27176at2"/>
<keyword evidence="1" id="KW-0732">Signal</keyword>
<dbReference type="eggNOG" id="COG4704">
    <property type="taxonomic scope" value="Bacteria"/>
</dbReference>
<name>D7BDH8_ALLS1</name>
<dbReference type="HOGENOM" id="CLU_1904230_0_0_0"/>
<evidence type="ECO:0000313" key="2">
    <source>
        <dbReference type="EMBL" id="ADH64798.1"/>
    </source>
</evidence>
<gene>
    <name evidence="2" type="ordered locus">Mesil_2959</name>
</gene>
<feature type="chain" id="PRO_5003093207" description="Carboxypeptidase regulatory-like domain-containing protein" evidence="1">
    <location>
        <begin position="24"/>
        <end position="138"/>
    </location>
</feature>
<keyword evidence="3" id="KW-1185">Reference proteome</keyword>
<evidence type="ECO:0000256" key="1">
    <source>
        <dbReference type="SAM" id="SignalP"/>
    </source>
</evidence>
<protein>
    <recommendedName>
        <fullName evidence="4">Carboxypeptidase regulatory-like domain-containing protein</fullName>
    </recommendedName>
</protein>
<dbReference type="PROSITE" id="PS51257">
    <property type="entry name" value="PROKAR_LIPOPROTEIN"/>
    <property type="match status" value="1"/>
</dbReference>
<dbReference type="AlphaFoldDB" id="D7BDH8"/>
<organism evidence="2 3">
    <name type="scientific">Allomeiothermus silvanus (strain ATCC 700542 / DSM 9946 / NBRC 106475 / NCIMB 13440 / VI-R2)</name>
    <name type="common">Thermus silvanus</name>
    <dbReference type="NCBI Taxonomy" id="526227"/>
    <lineage>
        <taxon>Bacteria</taxon>
        <taxon>Thermotogati</taxon>
        <taxon>Deinococcota</taxon>
        <taxon>Deinococci</taxon>
        <taxon>Thermales</taxon>
        <taxon>Thermaceae</taxon>
        <taxon>Allomeiothermus</taxon>
    </lineage>
</organism>
<dbReference type="STRING" id="526227.Mesil_2959"/>
<proteinExistence type="predicted"/>
<evidence type="ECO:0000313" key="3">
    <source>
        <dbReference type="Proteomes" id="UP000001916"/>
    </source>
</evidence>
<dbReference type="EMBL" id="CP002042">
    <property type="protein sequence ID" value="ADH64798.1"/>
    <property type="molecule type" value="Genomic_DNA"/>
</dbReference>
<accession>D7BDH8</accession>